<accession>A0A2X0SJP3</accession>
<proteinExistence type="predicted"/>
<sequence>MLQIDKVQQIQDVTVYGDDKNDFTFYLVPQTPRFRMEDGKPVFKFVKYRELRKEGNDLFGGVCAFDTEFVVAPDKLAAVKAELQKTVDNRYQQRGQQPPQVVIGPLTYTAGTANLNIGEGGTLVEKVRGAGKPSLFGNNVATFWVELTKAGATVFEQALQGQGGFVSVVYDLKIWAKLPAVTARGWWHASQFYAFVQEINTEENFWSEDSYEESIRETLRKREVMGTEFSFIGNPALSAADQLKMEQEIRAAVTRQLEDAVERNMLKEIEKTDPDTKSLREDQNIEDIKRTVSKTQVADVNISFKESQVIQWNIVPQGLLPNITTMKGPDGKAFNWKDYALEVDLNDPFFQTLEVSVRVNADFANLPIFNVEAKLSYPSGPDKPVQEYVFSSPDDVGKFRTFVTNNYRKYKFVYQVNYKGDSRVYSSEEVETDDTQLTINVDDLGILVVDIAPGDINFTQVKQAQLIVRYEDQGITPIERQFTLTPDKNSYQIREVIFKARTQPIRYSVKYFMTDGREYEVKDKEQDAPQIYINDPFSAMKTVGLRAVGDLNSRIQSIMVDLVYKDAANNNYTQTKSMALSKATPFFDWTFPVIDENAGEVKYSGTIQYMDGTTQDIPETVAKRSTIQLGDMVADRLEIMVVPDLVDFTKVKLVNVNLHYIDSANQMEERKDLIFKAGEQAKNWVVDLKNKNAREYKWSARFFMADGTRREITEQPGQGETVILEVPV</sequence>
<gene>
    <name evidence="1" type="ORF">NITFAB_0724</name>
</gene>
<reference evidence="1" key="1">
    <citation type="submission" date="2018-05" db="EMBL/GenBank/DDBJ databases">
        <authorList>
            <person name="Lanie J.A."/>
            <person name="Ng W.-L."/>
            <person name="Kazmierczak K.M."/>
            <person name="Andrzejewski T.M."/>
            <person name="Davidsen T.M."/>
            <person name="Wayne K.J."/>
            <person name="Tettelin H."/>
            <person name="Glass J.I."/>
            <person name="Rusch D."/>
            <person name="Podicherti R."/>
            <person name="Tsui H.-C.T."/>
            <person name="Winkler M.E."/>
        </authorList>
    </citation>
    <scope>NUCLEOTIDE SEQUENCE</scope>
    <source>
        <strain evidence="1">KNB</strain>
    </source>
</reference>
<organism evidence="1">
    <name type="scientific">Candidatus Nitrotoga fabula</name>
    <dbReference type="NCBI Taxonomy" id="2182327"/>
    <lineage>
        <taxon>Bacteria</taxon>
        <taxon>Pseudomonadati</taxon>
        <taxon>Pseudomonadota</taxon>
        <taxon>Betaproteobacteria</taxon>
        <taxon>Nitrosomonadales</taxon>
        <taxon>Gallionellaceae</taxon>
        <taxon>Candidatus Nitrotoga</taxon>
    </lineage>
</organism>
<dbReference type="EMBL" id="LS423452">
    <property type="protein sequence ID" value="SPS05135.1"/>
    <property type="molecule type" value="Genomic_DNA"/>
</dbReference>
<name>A0A2X0SJP3_9PROT</name>
<dbReference type="AlphaFoldDB" id="A0A2X0SJP3"/>
<protein>
    <submittedName>
        <fullName evidence="1">Uncharacterized protein</fullName>
    </submittedName>
</protein>
<evidence type="ECO:0000313" key="1">
    <source>
        <dbReference type="EMBL" id="SPS05135.1"/>
    </source>
</evidence>